<sequence length="742" mass="81848">MKKLLLPLLLFSLNAFSASVIVDNPAALTAAVAKAKPGDVIYLKDQTWIDAGIQLQGKGTARQPISILPQTPGGVVFSGQSYVQLGGEYLLFKGFHFKRGHSPKREIISFRINNDILASNCRVSNIVIEDYSQPERFKTDSWVTFYGRHNRVDHSTFVNKLNAGPLIIAELDDERSQQNYHSIDSNYFKGRQRFGANGGETIRIGVARYSLSASRTSITGNYFERCNGEVEVVSIKSGENKVSFNTFYECEGGLVLRHGSGNVVEGNFFIGNNKAFTGGVRVINPEQKVINNVFYQLKGINFRATLAVMNGVPNSQLNRYFQVKDALIEKNSFISCESILFGTGKDAERTLGPENVSFKRNLIVTDGDQAFTDANNNGGIHFSENALGVDFRGKIPEGFSKIKPSTISVQGIELPYDAQYGAELKRMPFIRKEQTGAAWYKPAVAVPARKPQHFLVTAARAGSIPDLIKKTIAGDTLILTEEGTYKMLEEIRVSKPLVIMAAKNLKGRPVLVNASFKSLPAFICIENGGDLQLNGLAFKGTYQSYATADGGIRSTDLPMNRPYKLTIDNCEFSDYNESNNGAFRAGKSTFADSLVVTNSIFHNMSGAGLDLSAEKDDKGFYNAEYTIVRNCSFSNMLSGAINIYRGGNDESTLGPFVTIDHCTFNEVENREQGTVIKLVGAQRASITHCSFSQSGQGGRSIQFQEYRWDNILVDYCNFYESGKVESFYNKAMGSNNTFKKLP</sequence>
<organism evidence="2 3">
    <name type="scientific">Pedobacter africanus</name>
    <dbReference type="NCBI Taxonomy" id="151894"/>
    <lineage>
        <taxon>Bacteria</taxon>
        <taxon>Pseudomonadati</taxon>
        <taxon>Bacteroidota</taxon>
        <taxon>Sphingobacteriia</taxon>
        <taxon>Sphingobacteriales</taxon>
        <taxon>Sphingobacteriaceae</taxon>
        <taxon>Pedobacter</taxon>
    </lineage>
</organism>
<dbReference type="RefSeq" id="WP_084236690.1">
    <property type="nucleotide sequence ID" value="NZ_FWXT01000001.1"/>
</dbReference>
<name>A0A1W1Z120_9SPHI</name>
<feature type="signal peptide" evidence="1">
    <location>
        <begin position="1"/>
        <end position="17"/>
    </location>
</feature>
<reference evidence="3" key="1">
    <citation type="submission" date="2017-04" db="EMBL/GenBank/DDBJ databases">
        <authorList>
            <person name="Varghese N."/>
            <person name="Submissions S."/>
        </authorList>
    </citation>
    <scope>NUCLEOTIDE SEQUENCE [LARGE SCALE GENOMIC DNA]</scope>
    <source>
        <strain evidence="3">DSM 12126</strain>
    </source>
</reference>
<dbReference type="STRING" id="151894.SAMN04488524_0339"/>
<dbReference type="Pfam" id="PF14592">
    <property type="entry name" value="Chondroitinas_B"/>
    <property type="match status" value="1"/>
</dbReference>
<dbReference type="SUPFAM" id="SSF51126">
    <property type="entry name" value="Pectin lyase-like"/>
    <property type="match status" value="2"/>
</dbReference>
<keyword evidence="1" id="KW-0732">Signal</keyword>
<gene>
    <name evidence="2" type="ORF">SAMN04488524_0339</name>
</gene>
<evidence type="ECO:0000313" key="2">
    <source>
        <dbReference type="EMBL" id="SMC42012.1"/>
    </source>
</evidence>
<evidence type="ECO:0000313" key="3">
    <source>
        <dbReference type="Proteomes" id="UP000192756"/>
    </source>
</evidence>
<dbReference type="AlphaFoldDB" id="A0A1W1Z120"/>
<feature type="chain" id="PRO_5010709692" evidence="1">
    <location>
        <begin position="18"/>
        <end position="742"/>
    </location>
</feature>
<dbReference type="Proteomes" id="UP000192756">
    <property type="component" value="Unassembled WGS sequence"/>
</dbReference>
<dbReference type="GO" id="GO:0016829">
    <property type="term" value="F:lyase activity"/>
    <property type="evidence" value="ECO:0007669"/>
    <property type="project" value="UniProtKB-KW"/>
</dbReference>
<dbReference type="Gene3D" id="2.160.20.10">
    <property type="entry name" value="Single-stranded right-handed beta-helix, Pectin lyase-like"/>
    <property type="match status" value="2"/>
</dbReference>
<evidence type="ECO:0000256" key="1">
    <source>
        <dbReference type="SAM" id="SignalP"/>
    </source>
</evidence>
<keyword evidence="2" id="KW-0456">Lyase</keyword>
<dbReference type="CDD" id="cd14251">
    <property type="entry name" value="PL-6"/>
    <property type="match status" value="1"/>
</dbReference>
<proteinExistence type="predicted"/>
<dbReference type="InterPro" id="IPR012334">
    <property type="entry name" value="Pectin_lyas_fold"/>
</dbReference>
<dbReference type="InterPro" id="IPR011050">
    <property type="entry name" value="Pectin_lyase_fold/virulence"/>
</dbReference>
<dbReference type="OrthoDB" id="6475864at2"/>
<dbReference type="EMBL" id="FWXT01000001">
    <property type="protein sequence ID" value="SMC42012.1"/>
    <property type="molecule type" value="Genomic_DNA"/>
</dbReference>
<accession>A0A1W1Z120</accession>
<dbReference type="InterPro" id="IPR039513">
    <property type="entry name" value="PL-6"/>
</dbReference>
<keyword evidence="3" id="KW-1185">Reference proteome</keyword>
<protein>
    <submittedName>
        <fullName evidence="2">Poly(Beta-D-mannuronate) lyase</fullName>
    </submittedName>
</protein>